<sequence>MSSPPSTNTPSVSSSLEPDTRLSPDANGRERSILKTYLLQNAPEFRHLEALRQKGWENKAGDVFFQKQRHQADHADEKTIKFFFKMMKNIASEMNQATGALRVYVTWPGKPRMLDFCTAPGGFLESAIKMNARAEATGFSLPPTQGGHEVIMRLGPNVAFKYADVTMFAGDMGYTDIPQDHPDAASFVLEPTIERERRFHLIFCDGQVLRTHARAAYREPWESRRLTATQLAIGLEHVSLGGTMVVLLHKLEAVDTVNLLYTFSRFSSIQLFKPRSAHAKRSSFYMVATNIKSDSPEVRDAIEYWKTLWRILTFGSDEERSNKISEGHMDQQALVEQFGPDLVRLGKRIWEIQAGALEKAPFMQAGQNEDPKTG</sequence>
<evidence type="ECO:0000256" key="1">
    <source>
        <dbReference type="SAM" id="MobiDB-lite"/>
    </source>
</evidence>
<protein>
    <recommendedName>
        <fullName evidence="2">Ribosomal RNA methyltransferase FtsJ domain-containing protein</fullName>
    </recommendedName>
</protein>
<dbReference type="InterPro" id="IPR002877">
    <property type="entry name" value="RNA_MeTrfase_FtsJ_dom"/>
</dbReference>
<dbReference type="GO" id="GO:0008168">
    <property type="term" value="F:methyltransferase activity"/>
    <property type="evidence" value="ECO:0007669"/>
    <property type="project" value="InterPro"/>
</dbReference>
<dbReference type="OrthoDB" id="417125at2759"/>
<accession>A0A2K0U400</accession>
<proteinExistence type="predicted"/>
<gene>
    <name evidence="3" type="ORF">THARTR1_06872</name>
</gene>
<dbReference type="AlphaFoldDB" id="A0A2K0U400"/>
<reference evidence="3 4" key="1">
    <citation type="submission" date="2017-02" db="EMBL/GenBank/DDBJ databases">
        <title>Genomes of Trichoderma spp. with biocontrol activity.</title>
        <authorList>
            <person name="Gardiner D."/>
            <person name="Kazan K."/>
            <person name="Vos C."/>
            <person name="Harvey P."/>
        </authorList>
    </citation>
    <scope>NUCLEOTIDE SEQUENCE [LARGE SCALE GENOMIC DNA]</scope>
    <source>
        <strain evidence="3 4">Tr1</strain>
    </source>
</reference>
<feature type="region of interest" description="Disordered" evidence="1">
    <location>
        <begin position="1"/>
        <end position="27"/>
    </location>
</feature>
<comment type="caution">
    <text evidence="3">The sequence shown here is derived from an EMBL/GenBank/DDBJ whole genome shotgun (WGS) entry which is preliminary data.</text>
</comment>
<dbReference type="InterPro" id="IPR029063">
    <property type="entry name" value="SAM-dependent_MTases_sf"/>
</dbReference>
<evidence type="ECO:0000313" key="3">
    <source>
        <dbReference type="EMBL" id="PNP52525.1"/>
    </source>
</evidence>
<name>A0A2K0U400_TRIHA</name>
<evidence type="ECO:0000313" key="4">
    <source>
        <dbReference type="Proteomes" id="UP000236290"/>
    </source>
</evidence>
<dbReference type="Pfam" id="PF01728">
    <property type="entry name" value="FtsJ"/>
    <property type="match status" value="1"/>
</dbReference>
<feature type="domain" description="Ribosomal RNA methyltransferase FtsJ" evidence="2">
    <location>
        <begin position="112"/>
        <end position="290"/>
    </location>
</feature>
<dbReference type="GO" id="GO:0032259">
    <property type="term" value="P:methylation"/>
    <property type="evidence" value="ECO:0007669"/>
    <property type="project" value="InterPro"/>
</dbReference>
<organism evidence="3 4">
    <name type="scientific">Trichoderma harzianum</name>
    <name type="common">Hypocrea lixii</name>
    <dbReference type="NCBI Taxonomy" id="5544"/>
    <lineage>
        <taxon>Eukaryota</taxon>
        <taxon>Fungi</taxon>
        <taxon>Dikarya</taxon>
        <taxon>Ascomycota</taxon>
        <taxon>Pezizomycotina</taxon>
        <taxon>Sordariomycetes</taxon>
        <taxon>Hypocreomycetidae</taxon>
        <taxon>Hypocreales</taxon>
        <taxon>Hypocreaceae</taxon>
        <taxon>Trichoderma</taxon>
    </lineage>
</organism>
<dbReference type="EMBL" id="MTYI01000106">
    <property type="protein sequence ID" value="PNP52525.1"/>
    <property type="molecule type" value="Genomic_DNA"/>
</dbReference>
<feature type="compositionally biased region" description="Basic and acidic residues" evidence="1">
    <location>
        <begin position="18"/>
        <end position="27"/>
    </location>
</feature>
<dbReference type="SUPFAM" id="SSF53335">
    <property type="entry name" value="S-adenosyl-L-methionine-dependent methyltransferases"/>
    <property type="match status" value="1"/>
</dbReference>
<dbReference type="Gene3D" id="3.40.50.150">
    <property type="entry name" value="Vaccinia Virus protein VP39"/>
    <property type="match status" value="1"/>
</dbReference>
<evidence type="ECO:0000259" key="2">
    <source>
        <dbReference type="Pfam" id="PF01728"/>
    </source>
</evidence>
<dbReference type="Proteomes" id="UP000236290">
    <property type="component" value="Unassembled WGS sequence"/>
</dbReference>
<feature type="compositionally biased region" description="Low complexity" evidence="1">
    <location>
        <begin position="1"/>
        <end position="15"/>
    </location>
</feature>